<organism evidence="2">
    <name type="scientific">bioreactor metagenome</name>
    <dbReference type="NCBI Taxonomy" id="1076179"/>
    <lineage>
        <taxon>unclassified sequences</taxon>
        <taxon>metagenomes</taxon>
        <taxon>ecological metagenomes</taxon>
    </lineage>
</organism>
<evidence type="ECO:0000256" key="1">
    <source>
        <dbReference type="SAM" id="MobiDB-lite"/>
    </source>
</evidence>
<gene>
    <name evidence="2" type="ORF">SDC9_154152</name>
</gene>
<protein>
    <submittedName>
        <fullName evidence="2">Uncharacterized protein</fullName>
    </submittedName>
</protein>
<evidence type="ECO:0000313" key="2">
    <source>
        <dbReference type="EMBL" id="MPN06895.1"/>
    </source>
</evidence>
<comment type="caution">
    <text evidence="2">The sequence shown here is derived from an EMBL/GenBank/DDBJ whole genome shotgun (WGS) entry which is preliminary data.</text>
</comment>
<proteinExistence type="predicted"/>
<accession>A0A645EXX3</accession>
<name>A0A645EXX3_9ZZZZ</name>
<dbReference type="EMBL" id="VSSQ01052841">
    <property type="protein sequence ID" value="MPN06895.1"/>
    <property type="molecule type" value="Genomic_DNA"/>
</dbReference>
<dbReference type="AlphaFoldDB" id="A0A645EXX3"/>
<reference evidence="2" key="1">
    <citation type="submission" date="2019-08" db="EMBL/GenBank/DDBJ databases">
        <authorList>
            <person name="Kucharzyk K."/>
            <person name="Murdoch R.W."/>
            <person name="Higgins S."/>
            <person name="Loffler F."/>
        </authorList>
    </citation>
    <scope>NUCLEOTIDE SEQUENCE</scope>
</reference>
<feature type="region of interest" description="Disordered" evidence="1">
    <location>
        <begin position="1"/>
        <end position="62"/>
    </location>
</feature>
<sequence>MTQACSRTGGDGGLPLDLPGDDDHRNRIDPGPHDSGDRVRSARTGRDARHAGHPGNPRIPLRPHGAGLFVEVADVAQPFFPAERIVEVHRPAAGDQKNQFRPPIGQKSEDVIGYAHVTLPLLRSAGWFRSYNRAFHRSCRGKGRSRKRCS</sequence>
<feature type="compositionally biased region" description="Basic and acidic residues" evidence="1">
    <location>
        <begin position="21"/>
        <end position="50"/>
    </location>
</feature>